<comment type="caution">
    <text evidence="2">The sequence shown here is derived from an EMBL/GenBank/DDBJ whole genome shotgun (WGS) entry which is preliminary data.</text>
</comment>
<gene>
    <name evidence="2" type="ORF">B0A54_11126</name>
</gene>
<evidence type="ECO:0000256" key="1">
    <source>
        <dbReference type="SAM" id="SignalP"/>
    </source>
</evidence>
<proteinExistence type="predicted"/>
<evidence type="ECO:0000313" key="3">
    <source>
        <dbReference type="Proteomes" id="UP000310066"/>
    </source>
</evidence>
<dbReference type="OrthoDB" id="2910287at2759"/>
<protein>
    <submittedName>
        <fullName evidence="2">Uncharacterized protein</fullName>
    </submittedName>
</protein>
<keyword evidence="1" id="KW-0732">Signal</keyword>
<reference evidence="2 3" key="1">
    <citation type="submission" date="2017-03" db="EMBL/GenBank/DDBJ databases">
        <title>Genomes of endolithic fungi from Antarctica.</title>
        <authorList>
            <person name="Coleine C."/>
            <person name="Masonjones S."/>
            <person name="Stajich J.E."/>
        </authorList>
    </citation>
    <scope>NUCLEOTIDE SEQUENCE [LARGE SCALE GENOMIC DNA]</scope>
    <source>
        <strain evidence="2 3">CCFEE 5311</strain>
    </source>
</reference>
<name>A0A4U0URT3_9PEZI</name>
<feature type="chain" id="PRO_5020917065" evidence="1">
    <location>
        <begin position="22"/>
        <end position="137"/>
    </location>
</feature>
<dbReference type="EMBL" id="NAJP01000047">
    <property type="protein sequence ID" value="TKA38112.1"/>
    <property type="molecule type" value="Genomic_DNA"/>
</dbReference>
<accession>A0A4U0URT3</accession>
<organism evidence="2 3">
    <name type="scientific">Friedmanniomyces endolithicus</name>
    <dbReference type="NCBI Taxonomy" id="329885"/>
    <lineage>
        <taxon>Eukaryota</taxon>
        <taxon>Fungi</taxon>
        <taxon>Dikarya</taxon>
        <taxon>Ascomycota</taxon>
        <taxon>Pezizomycotina</taxon>
        <taxon>Dothideomycetes</taxon>
        <taxon>Dothideomycetidae</taxon>
        <taxon>Mycosphaerellales</taxon>
        <taxon>Teratosphaeriaceae</taxon>
        <taxon>Friedmanniomyces</taxon>
    </lineage>
</organism>
<dbReference type="AlphaFoldDB" id="A0A4U0URT3"/>
<dbReference type="STRING" id="329885.A0A4U0URT3"/>
<evidence type="ECO:0000313" key="2">
    <source>
        <dbReference type="EMBL" id="TKA38112.1"/>
    </source>
</evidence>
<dbReference type="Proteomes" id="UP000310066">
    <property type="component" value="Unassembled WGS sequence"/>
</dbReference>
<sequence>MHFPSLVPSFLLLGLTTTTLAAPRPLLKSPTPHSLLARSGLVKRATGGVKVCTGANYSGSCDYVVWPLNECIALNDYAGHTLSFQPDAGTDCFLMQGRCNSEKVYADLLNDTTEDADLSGLAWIGQSESYLCLSPLG</sequence>
<feature type="signal peptide" evidence="1">
    <location>
        <begin position="1"/>
        <end position="21"/>
    </location>
</feature>